<dbReference type="STRING" id="178355.SAMN04488062_11942"/>
<evidence type="ECO:0000256" key="1">
    <source>
        <dbReference type="ARBA" id="ARBA00001933"/>
    </source>
</evidence>
<evidence type="ECO:0000256" key="2">
    <source>
        <dbReference type="ARBA" id="ARBA00007441"/>
    </source>
</evidence>
<dbReference type="Proteomes" id="UP000199274">
    <property type="component" value="Unassembled WGS sequence"/>
</dbReference>
<sequence length="383" mass="43540">MFRINHFFMSKLPNISTSIFTVMSKMAAEYNAINLSQGFPNFPVDERLTAIVAKLAKENVHQYTPMSGYPPLLSKIAVLIQNSYQRTVHPETELLVTAGATQGIFTTILALVKTNDEVIILDPSYDCYEAPVLLSQATPIRVTLNDDYTPNWKIIENACSSKTKMIIINNPHNPTGKILTESDFEALEMLLEKYPDIVLLSDEVYEYITFEEKHISAHTREKLLNRCVMVSSFGKSFHVTGWKIGYLVAPDYLMKEIKKVHQFLVFSVNSICQVAISAYLDLVSTAEIGELYQEKRDYFRQLLKNSRFKLMPCEGTYFQVVSYETISNENDVAFCKRLIIEYGVAAIPISTFYDDGKDLKLIRFCFAKDNATLEEAGKRLCAI</sequence>
<evidence type="ECO:0000313" key="7">
    <source>
        <dbReference type="EMBL" id="SDH98726.1"/>
    </source>
</evidence>
<keyword evidence="5" id="KW-0663">Pyridoxal phosphate</keyword>
<dbReference type="InterPro" id="IPR015421">
    <property type="entry name" value="PyrdxlP-dep_Trfase_major"/>
</dbReference>
<evidence type="ECO:0000256" key="5">
    <source>
        <dbReference type="ARBA" id="ARBA00022898"/>
    </source>
</evidence>
<feature type="domain" description="Aminotransferase class I/classII large" evidence="6">
    <location>
        <begin position="32"/>
        <end position="379"/>
    </location>
</feature>
<protein>
    <submittedName>
        <fullName evidence="7">Methionine aminotransferase</fullName>
    </submittedName>
</protein>
<dbReference type="Gene3D" id="3.90.1150.10">
    <property type="entry name" value="Aspartate Aminotransferase, domain 1"/>
    <property type="match status" value="1"/>
</dbReference>
<keyword evidence="8" id="KW-1185">Reference proteome</keyword>
<keyword evidence="4 7" id="KW-0808">Transferase</keyword>
<dbReference type="GO" id="GO:0030170">
    <property type="term" value="F:pyridoxal phosphate binding"/>
    <property type="evidence" value="ECO:0007669"/>
    <property type="project" value="InterPro"/>
</dbReference>
<dbReference type="InterPro" id="IPR004839">
    <property type="entry name" value="Aminotransferase_I/II_large"/>
</dbReference>
<proteinExistence type="inferred from homology"/>
<dbReference type="NCBIfam" id="NF006569">
    <property type="entry name" value="PRK09082.1"/>
    <property type="match status" value="1"/>
</dbReference>
<evidence type="ECO:0000256" key="3">
    <source>
        <dbReference type="ARBA" id="ARBA00022576"/>
    </source>
</evidence>
<accession>A0A1G8GWD5</accession>
<evidence type="ECO:0000256" key="4">
    <source>
        <dbReference type="ARBA" id="ARBA00022679"/>
    </source>
</evidence>
<dbReference type="InterPro" id="IPR015424">
    <property type="entry name" value="PyrdxlP-dep_Trfase"/>
</dbReference>
<dbReference type="SUPFAM" id="SSF53383">
    <property type="entry name" value="PLP-dependent transferases"/>
    <property type="match status" value="1"/>
</dbReference>
<dbReference type="Gene3D" id="3.40.640.10">
    <property type="entry name" value="Type I PLP-dependent aspartate aminotransferase-like (Major domain)"/>
    <property type="match status" value="1"/>
</dbReference>
<gene>
    <name evidence="7" type="ORF">SAMN04488062_11942</name>
</gene>
<dbReference type="PANTHER" id="PTHR43807:SF20">
    <property type="entry name" value="FI04487P"/>
    <property type="match status" value="1"/>
</dbReference>
<dbReference type="GO" id="GO:0005737">
    <property type="term" value="C:cytoplasm"/>
    <property type="evidence" value="ECO:0007669"/>
    <property type="project" value="TreeGrafter"/>
</dbReference>
<dbReference type="AlphaFoldDB" id="A0A1G8GWD5"/>
<dbReference type="FunFam" id="3.40.640.10:FF:000033">
    <property type="entry name" value="Aspartate aminotransferase"/>
    <property type="match status" value="1"/>
</dbReference>
<name>A0A1G8GWD5_9FLAO</name>
<comment type="similarity">
    <text evidence="2">Belongs to the class-I pyridoxal-phosphate-dependent aminotransferase family.</text>
</comment>
<evidence type="ECO:0000259" key="6">
    <source>
        <dbReference type="Pfam" id="PF00155"/>
    </source>
</evidence>
<comment type="cofactor">
    <cofactor evidence="1">
        <name>pyridoxal 5'-phosphate</name>
        <dbReference type="ChEBI" id="CHEBI:597326"/>
    </cofactor>
</comment>
<keyword evidence="3 7" id="KW-0032">Aminotransferase</keyword>
<dbReference type="GO" id="GO:0016212">
    <property type="term" value="F:kynurenine-oxoglutarate transaminase activity"/>
    <property type="evidence" value="ECO:0007669"/>
    <property type="project" value="TreeGrafter"/>
</dbReference>
<reference evidence="8" key="1">
    <citation type="submission" date="2016-10" db="EMBL/GenBank/DDBJ databases">
        <authorList>
            <person name="Varghese N."/>
            <person name="Submissions S."/>
        </authorList>
    </citation>
    <scope>NUCLEOTIDE SEQUENCE [LARGE SCALE GENOMIC DNA]</scope>
    <source>
        <strain evidence="8">CGMCC 1.2747</strain>
    </source>
</reference>
<organism evidence="7 8">
    <name type="scientific">Flavobacterium omnivorum</name>
    <dbReference type="NCBI Taxonomy" id="178355"/>
    <lineage>
        <taxon>Bacteria</taxon>
        <taxon>Pseudomonadati</taxon>
        <taxon>Bacteroidota</taxon>
        <taxon>Flavobacteriia</taxon>
        <taxon>Flavobacteriales</taxon>
        <taxon>Flavobacteriaceae</taxon>
        <taxon>Flavobacterium</taxon>
    </lineage>
</organism>
<dbReference type="InterPro" id="IPR015422">
    <property type="entry name" value="PyrdxlP-dep_Trfase_small"/>
</dbReference>
<dbReference type="CDD" id="cd00609">
    <property type="entry name" value="AAT_like"/>
    <property type="match status" value="1"/>
</dbReference>
<dbReference type="PANTHER" id="PTHR43807">
    <property type="entry name" value="FI04487P"/>
    <property type="match status" value="1"/>
</dbReference>
<dbReference type="Pfam" id="PF00155">
    <property type="entry name" value="Aminotran_1_2"/>
    <property type="match status" value="1"/>
</dbReference>
<dbReference type="InterPro" id="IPR051326">
    <property type="entry name" value="Kynurenine-oxoglutarate_AT"/>
</dbReference>
<dbReference type="EMBL" id="FNDB01000019">
    <property type="protein sequence ID" value="SDH98726.1"/>
    <property type="molecule type" value="Genomic_DNA"/>
</dbReference>
<evidence type="ECO:0000313" key="8">
    <source>
        <dbReference type="Proteomes" id="UP000199274"/>
    </source>
</evidence>